<dbReference type="AlphaFoldDB" id="A0A1E5C4T3"/>
<organism evidence="3 4">
    <name type="scientific">Enterovibrio norvegicus FF-454</name>
    <dbReference type="NCBI Taxonomy" id="1185651"/>
    <lineage>
        <taxon>Bacteria</taxon>
        <taxon>Pseudomonadati</taxon>
        <taxon>Pseudomonadota</taxon>
        <taxon>Gammaproteobacteria</taxon>
        <taxon>Vibrionales</taxon>
        <taxon>Vibrionaceae</taxon>
        <taxon>Enterovibrio</taxon>
    </lineage>
</organism>
<dbReference type="InterPro" id="IPR013731">
    <property type="entry name" value="OapA_N"/>
</dbReference>
<dbReference type="Pfam" id="PF04225">
    <property type="entry name" value="LysM_OapA"/>
    <property type="match status" value="1"/>
</dbReference>
<dbReference type="GO" id="GO:0042834">
    <property type="term" value="F:peptidoglycan binding"/>
    <property type="evidence" value="ECO:0007669"/>
    <property type="project" value="InterPro"/>
</dbReference>
<feature type="region of interest" description="Disordered" evidence="1">
    <location>
        <begin position="94"/>
        <end position="119"/>
    </location>
</feature>
<name>A0A1E5C4T3_9GAMM</name>
<gene>
    <name evidence="3" type="ORF">A1OK_11180</name>
</gene>
<evidence type="ECO:0000313" key="4">
    <source>
        <dbReference type="Proteomes" id="UP000095039"/>
    </source>
</evidence>
<dbReference type="Gene3D" id="3.10.450.350">
    <property type="match status" value="1"/>
</dbReference>
<keyword evidence="4" id="KW-1185">Reference proteome</keyword>
<evidence type="ECO:0000313" key="3">
    <source>
        <dbReference type="EMBL" id="OEE60506.1"/>
    </source>
</evidence>
<dbReference type="PROSITE" id="PS51782">
    <property type="entry name" value="LYSM"/>
    <property type="match status" value="1"/>
</dbReference>
<dbReference type="InterPro" id="IPR007340">
    <property type="entry name" value="LysM_Opacity-associatedA"/>
</dbReference>
<protein>
    <submittedName>
        <fullName evidence="3">Cell envelope opacity-associated protein A</fullName>
    </submittedName>
</protein>
<evidence type="ECO:0000256" key="1">
    <source>
        <dbReference type="SAM" id="MobiDB-lite"/>
    </source>
</evidence>
<accession>A0A1E5C4T3</accession>
<dbReference type="InterPro" id="IPR036779">
    <property type="entry name" value="LysM_dom_sf"/>
</dbReference>
<dbReference type="Pfam" id="PF08525">
    <property type="entry name" value="OapA_N"/>
    <property type="match status" value="1"/>
</dbReference>
<dbReference type="EMBL" id="AJWN02000065">
    <property type="protein sequence ID" value="OEE60506.1"/>
    <property type="molecule type" value="Genomic_DNA"/>
</dbReference>
<dbReference type="RefSeq" id="WP_016959051.1">
    <property type="nucleotide sequence ID" value="NZ_AJWN02000065.1"/>
</dbReference>
<comment type="caution">
    <text evidence="3">The sequence shown here is derived from an EMBL/GenBank/DDBJ whole genome shotgun (WGS) entry which is preliminary data.</text>
</comment>
<dbReference type="Proteomes" id="UP000095039">
    <property type="component" value="Unassembled WGS sequence"/>
</dbReference>
<proteinExistence type="predicted"/>
<reference evidence="3 4" key="1">
    <citation type="journal article" date="2012" name="Science">
        <title>Ecological populations of bacteria act as socially cohesive units of antibiotic production and resistance.</title>
        <authorList>
            <person name="Cordero O.X."/>
            <person name="Wildschutte H."/>
            <person name="Kirkup B."/>
            <person name="Proehl S."/>
            <person name="Ngo L."/>
            <person name="Hussain F."/>
            <person name="Le Roux F."/>
            <person name="Mincer T."/>
            <person name="Polz M.F."/>
        </authorList>
    </citation>
    <scope>NUCLEOTIDE SEQUENCE [LARGE SCALE GENOMIC DNA]</scope>
    <source>
        <strain evidence="3 4">FF-454</strain>
    </source>
</reference>
<dbReference type="CDD" id="cd00118">
    <property type="entry name" value="LysM"/>
    <property type="match status" value="1"/>
</dbReference>
<dbReference type="SUPFAM" id="SSF54106">
    <property type="entry name" value="LysM domain"/>
    <property type="match status" value="1"/>
</dbReference>
<feature type="domain" description="LysM" evidence="2">
    <location>
        <begin position="132"/>
        <end position="180"/>
    </location>
</feature>
<evidence type="ECO:0000259" key="2">
    <source>
        <dbReference type="PROSITE" id="PS51782"/>
    </source>
</evidence>
<sequence length="215" mass="23363">MTLKGKREKGKASATPPLGEVLKQAQEKLKGLLAPAIARVTPYWQALPKPHRIGVSALAVLLVLLLLWPSSEPTPLIEPTEGQRVAVPLNIDANQASESNPASANDSASEDTGFDRTSAPLVAPQTIDTDWVNYEVARGDTLSNIFRTQNVPLKDLYAISAIEGADKPLSRIQPGQLLRFKRNTQGDLDIIQIESAGNQSVIFFRLSDGSFARRK</sequence>
<feature type="compositionally biased region" description="Polar residues" evidence="1">
    <location>
        <begin position="94"/>
        <end position="107"/>
    </location>
</feature>
<dbReference type="InterPro" id="IPR018392">
    <property type="entry name" value="LysM"/>
</dbReference>